<dbReference type="PROSITE" id="PS50011">
    <property type="entry name" value="PROTEIN_KINASE_DOM"/>
    <property type="match status" value="1"/>
</dbReference>
<feature type="domain" description="Protein kinase" evidence="6">
    <location>
        <begin position="12"/>
        <end position="256"/>
    </location>
</feature>
<evidence type="ECO:0000259" key="6">
    <source>
        <dbReference type="PROSITE" id="PS50011"/>
    </source>
</evidence>
<feature type="transmembrane region" description="Helical" evidence="5">
    <location>
        <begin position="320"/>
        <end position="339"/>
    </location>
</feature>
<evidence type="ECO:0000256" key="4">
    <source>
        <dbReference type="ARBA" id="ARBA00022840"/>
    </source>
</evidence>
<keyword evidence="7" id="KW-0723">Serine/threonine-protein kinase</keyword>
<dbReference type="SMART" id="SM00220">
    <property type="entry name" value="S_TKc"/>
    <property type="match status" value="1"/>
</dbReference>
<evidence type="ECO:0000313" key="8">
    <source>
        <dbReference type="Proteomes" id="UP000294927"/>
    </source>
</evidence>
<dbReference type="InterPro" id="IPR011009">
    <property type="entry name" value="Kinase-like_dom_sf"/>
</dbReference>
<keyword evidence="2" id="KW-0547">Nucleotide-binding</keyword>
<dbReference type="OrthoDB" id="9762169at2"/>
<dbReference type="GO" id="GO:0005524">
    <property type="term" value="F:ATP binding"/>
    <property type="evidence" value="ECO:0007669"/>
    <property type="project" value="UniProtKB-KW"/>
</dbReference>
<dbReference type="CDD" id="cd14014">
    <property type="entry name" value="STKc_PknB_like"/>
    <property type="match status" value="1"/>
</dbReference>
<organism evidence="7 8">
    <name type="scientific">Actinophytocola oryzae</name>
    <dbReference type="NCBI Taxonomy" id="502181"/>
    <lineage>
        <taxon>Bacteria</taxon>
        <taxon>Bacillati</taxon>
        <taxon>Actinomycetota</taxon>
        <taxon>Actinomycetes</taxon>
        <taxon>Pseudonocardiales</taxon>
        <taxon>Pseudonocardiaceae</taxon>
    </lineage>
</organism>
<dbReference type="RefSeq" id="WP_133906800.1">
    <property type="nucleotide sequence ID" value="NZ_SOCP01000015.1"/>
</dbReference>
<proteinExistence type="predicted"/>
<gene>
    <name evidence="7" type="ORF">CLV71_11531</name>
</gene>
<evidence type="ECO:0000256" key="5">
    <source>
        <dbReference type="SAM" id="Phobius"/>
    </source>
</evidence>
<keyword evidence="3 7" id="KW-0418">Kinase</keyword>
<keyword evidence="5" id="KW-0812">Transmembrane</keyword>
<dbReference type="Pfam" id="PF00069">
    <property type="entry name" value="Pkinase"/>
    <property type="match status" value="1"/>
</dbReference>
<dbReference type="GO" id="GO:0004674">
    <property type="term" value="F:protein serine/threonine kinase activity"/>
    <property type="evidence" value="ECO:0007669"/>
    <property type="project" value="UniProtKB-KW"/>
</dbReference>
<keyword evidence="5" id="KW-1133">Transmembrane helix</keyword>
<dbReference type="InterPro" id="IPR000719">
    <property type="entry name" value="Prot_kinase_dom"/>
</dbReference>
<feature type="transmembrane region" description="Helical" evidence="5">
    <location>
        <begin position="290"/>
        <end position="314"/>
    </location>
</feature>
<evidence type="ECO:0000256" key="2">
    <source>
        <dbReference type="ARBA" id="ARBA00022741"/>
    </source>
</evidence>
<name>A0A4R7V2N7_9PSEU</name>
<accession>A0A4R7V2N7</accession>
<protein>
    <submittedName>
        <fullName evidence="7">Serine/threonine protein kinase</fullName>
    </submittedName>
</protein>
<comment type="caution">
    <text evidence="7">The sequence shown here is derived from an EMBL/GenBank/DDBJ whole genome shotgun (WGS) entry which is preliminary data.</text>
</comment>
<keyword evidence="5" id="KW-0472">Membrane</keyword>
<dbReference type="Gene3D" id="3.30.200.20">
    <property type="entry name" value="Phosphorylase Kinase, domain 1"/>
    <property type="match status" value="1"/>
</dbReference>
<feature type="transmembrane region" description="Helical" evidence="5">
    <location>
        <begin position="439"/>
        <end position="461"/>
    </location>
</feature>
<keyword evidence="8" id="KW-1185">Reference proteome</keyword>
<dbReference type="EMBL" id="SOCP01000015">
    <property type="protein sequence ID" value="TDV43569.1"/>
    <property type="molecule type" value="Genomic_DNA"/>
</dbReference>
<keyword evidence="4" id="KW-0067">ATP-binding</keyword>
<sequence>MLRPGTKVGPFRVVEHVGAEGTMAEVYRALDDADQTFALKLVPARGTQGTREVETVRRLDHPGIVATFDVAKWEGRFCLVQEWVEGRSLEVELATFGHLEVGQVVEMGISVANALAYAHGLGVLHRDIKPSNVLHAVGGGYKVTDFGAVGLLQPDVAQTDAGEIAGTPLFMAPEQALGAPQTAASDVYGLGLLMYRCLHGSVPGEDSADYIQLLSSRLSTEIEVPPSPLRDVLLRCLAREPEQRYQSAREVLDALVPLSGYRQIRPPSWTGPAPGDRVAGQVPSSAVGQIWPLLAVLAGACVGGAALGWLGGSASHDPGFWWPVVGGVAVAVGALVAAWRVRRLTGRSPEVARQAAGILTGAGERDALTRSMVVEVEQVVARLKGLDARFLGLTMVLLIREAEEAKESADRVAALAQMVTLMEKLSKQLSPWHVRHKEAVATAIAIVGALVGVAGVVSGFLH</sequence>
<evidence type="ECO:0000313" key="7">
    <source>
        <dbReference type="EMBL" id="TDV43569.1"/>
    </source>
</evidence>
<dbReference type="PANTHER" id="PTHR43289:SF34">
    <property type="entry name" value="SERINE_THREONINE-PROTEIN KINASE YBDM-RELATED"/>
    <property type="match status" value="1"/>
</dbReference>
<dbReference type="SUPFAM" id="SSF56112">
    <property type="entry name" value="Protein kinase-like (PK-like)"/>
    <property type="match status" value="1"/>
</dbReference>
<dbReference type="PANTHER" id="PTHR43289">
    <property type="entry name" value="MITOGEN-ACTIVATED PROTEIN KINASE KINASE KINASE 20-RELATED"/>
    <property type="match status" value="1"/>
</dbReference>
<keyword evidence="1" id="KW-0808">Transferase</keyword>
<evidence type="ECO:0000256" key="1">
    <source>
        <dbReference type="ARBA" id="ARBA00022679"/>
    </source>
</evidence>
<evidence type="ECO:0000256" key="3">
    <source>
        <dbReference type="ARBA" id="ARBA00022777"/>
    </source>
</evidence>
<dbReference type="Gene3D" id="1.10.510.10">
    <property type="entry name" value="Transferase(Phosphotransferase) domain 1"/>
    <property type="match status" value="1"/>
</dbReference>
<dbReference type="AlphaFoldDB" id="A0A4R7V2N7"/>
<dbReference type="Proteomes" id="UP000294927">
    <property type="component" value="Unassembled WGS sequence"/>
</dbReference>
<reference evidence="7 8" key="1">
    <citation type="submission" date="2019-03" db="EMBL/GenBank/DDBJ databases">
        <title>Genomic Encyclopedia of Archaeal and Bacterial Type Strains, Phase II (KMG-II): from individual species to whole genera.</title>
        <authorList>
            <person name="Goeker M."/>
        </authorList>
    </citation>
    <scope>NUCLEOTIDE SEQUENCE [LARGE SCALE GENOMIC DNA]</scope>
    <source>
        <strain evidence="7 8">DSM 45499</strain>
    </source>
</reference>